<keyword evidence="2" id="KW-0378">Hydrolase</keyword>
<accession>A0A0K1Q8F6</accession>
<organism evidence="5 6">
    <name type="scientific">Labilithrix luteola</name>
    <dbReference type="NCBI Taxonomy" id="1391654"/>
    <lineage>
        <taxon>Bacteria</taxon>
        <taxon>Pseudomonadati</taxon>
        <taxon>Myxococcota</taxon>
        <taxon>Polyangia</taxon>
        <taxon>Polyangiales</taxon>
        <taxon>Labilitrichaceae</taxon>
        <taxon>Labilithrix</taxon>
    </lineage>
</organism>
<dbReference type="GO" id="GO:0033567">
    <property type="term" value="P:DNA replication, Okazaki fragment processing"/>
    <property type="evidence" value="ECO:0007669"/>
    <property type="project" value="InterPro"/>
</dbReference>
<dbReference type="AlphaFoldDB" id="A0A0K1Q8F6"/>
<gene>
    <name evidence="5" type="ORF">AKJ09_08605</name>
</gene>
<dbReference type="InterPro" id="IPR002421">
    <property type="entry name" value="5-3_exonuclease"/>
</dbReference>
<keyword evidence="1" id="KW-0540">Nuclease</keyword>
<evidence type="ECO:0000313" key="5">
    <source>
        <dbReference type="EMBL" id="AKV01942.1"/>
    </source>
</evidence>
<evidence type="ECO:0000256" key="2">
    <source>
        <dbReference type="ARBA" id="ARBA00022801"/>
    </source>
</evidence>
<protein>
    <submittedName>
        <fullName evidence="5">DNA polymerase I</fullName>
    </submittedName>
</protein>
<dbReference type="InterPro" id="IPR036279">
    <property type="entry name" value="5-3_exonuclease_C_sf"/>
</dbReference>
<dbReference type="KEGG" id="llu:AKJ09_08605"/>
<dbReference type="SUPFAM" id="SSF47807">
    <property type="entry name" value="5' to 3' exonuclease, C-terminal subdomain"/>
    <property type="match status" value="1"/>
</dbReference>
<dbReference type="GO" id="GO:0003677">
    <property type="term" value="F:DNA binding"/>
    <property type="evidence" value="ECO:0007669"/>
    <property type="project" value="UniProtKB-KW"/>
</dbReference>
<reference evidence="5 6" key="1">
    <citation type="submission" date="2015-08" db="EMBL/GenBank/DDBJ databases">
        <authorList>
            <person name="Babu N.S."/>
            <person name="Beckwith C.J."/>
            <person name="Beseler K.G."/>
            <person name="Brison A."/>
            <person name="Carone J.V."/>
            <person name="Caskin T.P."/>
            <person name="Diamond M."/>
            <person name="Durham M.E."/>
            <person name="Foxe J.M."/>
            <person name="Go M."/>
            <person name="Henderson B.A."/>
            <person name="Jones I.B."/>
            <person name="McGettigan J.A."/>
            <person name="Micheletti S.J."/>
            <person name="Nasrallah M.E."/>
            <person name="Ortiz D."/>
            <person name="Piller C.R."/>
            <person name="Privatt S.R."/>
            <person name="Schneider S.L."/>
            <person name="Sharp S."/>
            <person name="Smith T.C."/>
            <person name="Stanton J.D."/>
            <person name="Ullery H.E."/>
            <person name="Wilson R.J."/>
            <person name="Serrano M.G."/>
            <person name="Buck G."/>
            <person name="Lee V."/>
            <person name="Wang Y."/>
            <person name="Carvalho R."/>
            <person name="Voegtly L."/>
            <person name="Shi R."/>
            <person name="Duckworth R."/>
            <person name="Johnson A."/>
            <person name="Loviza R."/>
            <person name="Walstead R."/>
            <person name="Shah Z."/>
            <person name="Kiflezghi M."/>
            <person name="Wade K."/>
            <person name="Ball S.L."/>
            <person name="Bradley K.W."/>
            <person name="Asai D.J."/>
            <person name="Bowman C.A."/>
            <person name="Russell D.A."/>
            <person name="Pope W.H."/>
            <person name="Jacobs-Sera D."/>
            <person name="Hendrix R.W."/>
            <person name="Hatfull G.F."/>
        </authorList>
    </citation>
    <scope>NUCLEOTIDE SEQUENCE [LARGE SCALE GENOMIC DNA]</scope>
    <source>
        <strain evidence="5 6">DSM 27648</strain>
    </source>
</reference>
<feature type="domain" description="5'-3' exonuclease" evidence="4">
    <location>
        <begin position="3"/>
        <end position="236"/>
    </location>
</feature>
<dbReference type="Proteomes" id="UP000064967">
    <property type="component" value="Chromosome"/>
</dbReference>
<dbReference type="GO" id="GO:0008409">
    <property type="term" value="F:5'-3' exonuclease activity"/>
    <property type="evidence" value="ECO:0007669"/>
    <property type="project" value="InterPro"/>
</dbReference>
<dbReference type="PANTHER" id="PTHR42646:SF2">
    <property type="entry name" value="5'-3' EXONUCLEASE FAMILY PROTEIN"/>
    <property type="match status" value="1"/>
</dbReference>
<keyword evidence="3" id="KW-0238">DNA-binding</keyword>
<dbReference type="Gene3D" id="1.10.150.20">
    <property type="entry name" value="5' to 3' exonuclease, C-terminal subdomain"/>
    <property type="match status" value="1"/>
</dbReference>
<dbReference type="SMART" id="SM00475">
    <property type="entry name" value="53EXOc"/>
    <property type="match status" value="1"/>
</dbReference>
<evidence type="ECO:0000256" key="1">
    <source>
        <dbReference type="ARBA" id="ARBA00022722"/>
    </source>
</evidence>
<proteinExistence type="predicted"/>
<dbReference type="InterPro" id="IPR029060">
    <property type="entry name" value="PIN-like_dom_sf"/>
</dbReference>
<evidence type="ECO:0000259" key="4">
    <source>
        <dbReference type="SMART" id="SM00475"/>
    </source>
</evidence>
<dbReference type="Pfam" id="PF02739">
    <property type="entry name" value="5_3_exonuc_N"/>
    <property type="match status" value="1"/>
</dbReference>
<evidence type="ECO:0000256" key="3">
    <source>
        <dbReference type="ARBA" id="ARBA00023125"/>
    </source>
</evidence>
<name>A0A0K1Q8F6_9BACT</name>
<dbReference type="GO" id="GO:0017108">
    <property type="term" value="F:5'-flap endonuclease activity"/>
    <property type="evidence" value="ECO:0007669"/>
    <property type="project" value="InterPro"/>
</dbReference>
<dbReference type="SUPFAM" id="SSF88723">
    <property type="entry name" value="PIN domain-like"/>
    <property type="match status" value="1"/>
</dbReference>
<dbReference type="EMBL" id="CP012333">
    <property type="protein sequence ID" value="AKV01942.1"/>
    <property type="molecule type" value="Genomic_DNA"/>
</dbReference>
<dbReference type="CDD" id="cd09898">
    <property type="entry name" value="H3TH_53EXO"/>
    <property type="match status" value="1"/>
</dbReference>
<sequence length="263" mass="28299">MDVKATAGLISSMLTLLEEQAEAVTHLAIAFDNPIVSFRNDLFDGYKSDEGVPASLRGQFDLAEEAMKALGIVVWSMDQYEADDALATGAVRFSKSAKQIRILSPDKDLGQVVSGDRIVQLDRIRKKVIDEDAVVAARGVPPASIPDLLALVGDTADGIPGLAGFGAKSAAKLLARWGTIEAIPEDPAKWDVAIPGAPRLGATLAAERDDALLYKKLATLVTDVPLKESLTDLEFRGVPHGPFEALCDRLDLTETRKRPKRWA</sequence>
<evidence type="ECO:0000313" key="6">
    <source>
        <dbReference type="Proteomes" id="UP000064967"/>
    </source>
</evidence>
<dbReference type="InterPro" id="IPR020046">
    <property type="entry name" value="5-3_exonucl_a-hlix_arch_N"/>
</dbReference>
<dbReference type="InterPro" id="IPR008918">
    <property type="entry name" value="HhH2"/>
</dbReference>
<dbReference type="Pfam" id="PF01367">
    <property type="entry name" value="5_3_exonuc"/>
    <property type="match status" value="1"/>
</dbReference>
<dbReference type="FunFam" id="1.10.150.20:FF:000003">
    <property type="entry name" value="DNA polymerase I"/>
    <property type="match status" value="1"/>
</dbReference>
<dbReference type="CDD" id="cd09859">
    <property type="entry name" value="PIN_53EXO"/>
    <property type="match status" value="1"/>
</dbReference>
<keyword evidence="6" id="KW-1185">Reference proteome</keyword>
<dbReference type="PANTHER" id="PTHR42646">
    <property type="entry name" value="FLAP ENDONUCLEASE XNI"/>
    <property type="match status" value="1"/>
</dbReference>
<dbReference type="InterPro" id="IPR038969">
    <property type="entry name" value="FEN"/>
</dbReference>
<dbReference type="InterPro" id="IPR020045">
    <property type="entry name" value="DNA_polI_H3TH"/>
</dbReference>
<dbReference type="STRING" id="1391654.AKJ09_08605"/>
<dbReference type="SMART" id="SM00279">
    <property type="entry name" value="HhH2"/>
    <property type="match status" value="1"/>
</dbReference>
<dbReference type="Gene3D" id="3.40.50.1010">
    <property type="entry name" value="5'-nuclease"/>
    <property type="match status" value="1"/>
</dbReference>